<evidence type="ECO:0000256" key="2">
    <source>
        <dbReference type="SAM" id="MobiDB-lite"/>
    </source>
</evidence>
<feature type="region of interest" description="Disordered" evidence="2">
    <location>
        <begin position="68"/>
        <end position="102"/>
    </location>
</feature>
<accession>A0A9W6T164</accession>
<dbReference type="AlphaFoldDB" id="A0A9W6T164"/>
<feature type="compositionally biased region" description="Polar residues" evidence="2">
    <location>
        <begin position="83"/>
        <end position="92"/>
    </location>
</feature>
<name>A0A9W6T164_CANBO</name>
<evidence type="ECO:0000256" key="1">
    <source>
        <dbReference type="SAM" id="Coils"/>
    </source>
</evidence>
<proteinExistence type="predicted"/>
<evidence type="ECO:0000313" key="3">
    <source>
        <dbReference type="EMBL" id="GME73194.1"/>
    </source>
</evidence>
<feature type="coiled-coil region" evidence="1">
    <location>
        <begin position="207"/>
        <end position="287"/>
    </location>
</feature>
<keyword evidence="1" id="KW-0175">Coiled coil</keyword>
<sequence>MDYYLSIRPKSRHLYNNHHLSIDNNIKDVSASEYINSQRLSKKRQSLVNKLRNRLFDYEPGASAIAETFHSSSHSSSESSDSTPNPVHANTDNKNRRFSPMKDISNLKSIKSQKAEKIINSPQPKQLDSFKDTYKIHTDINDSLSKITVNKIATSPQKLYNRFNNTADNNKQDIINERIKKLFEKVKYELNTNSNEDKHTNNYSATINKLKKIIENQELIIKNLNENQKNLINKIKLIEKNNENNLKSLKDENFELNDLNHNKLLKINNYRKKIELLINLTNNLLNEFKGLKFENKKLINNLNSIDLSRNYNDIDLKIDLGDFSSLINSKDNKDEDNLDTINLVSLNLQNYKSLQDSDQDSTELDDFLIKIENFEKGLSNSKSNDHSNDIDTRLELYSDFISVLENKEEGKSDNSGIITENPFYDMNEQYEKEENESIDLIKDDTDSIDLIKDDNDSTYDLLNSSFKEFNIQLDLNIKDGKDGKESENLSKYNINLNDDYDDVENTQDLLSF</sequence>
<organism evidence="3 4">
    <name type="scientific">Candida boidinii</name>
    <name type="common">Yeast</name>
    <dbReference type="NCBI Taxonomy" id="5477"/>
    <lineage>
        <taxon>Eukaryota</taxon>
        <taxon>Fungi</taxon>
        <taxon>Dikarya</taxon>
        <taxon>Ascomycota</taxon>
        <taxon>Saccharomycotina</taxon>
        <taxon>Pichiomycetes</taxon>
        <taxon>Pichiales</taxon>
        <taxon>Pichiaceae</taxon>
        <taxon>Ogataea</taxon>
        <taxon>Ogataea/Candida clade</taxon>
    </lineage>
</organism>
<reference evidence="3" key="1">
    <citation type="submission" date="2023-04" db="EMBL/GenBank/DDBJ databases">
        <title>Candida boidinii NBRC 10035.</title>
        <authorList>
            <person name="Ichikawa N."/>
            <person name="Sato H."/>
            <person name="Tonouchi N."/>
        </authorList>
    </citation>
    <scope>NUCLEOTIDE SEQUENCE</scope>
    <source>
        <strain evidence="3">NBRC 10035</strain>
    </source>
</reference>
<protein>
    <submittedName>
        <fullName evidence="3">Unnamed protein product</fullName>
    </submittedName>
</protein>
<evidence type="ECO:0000313" key="4">
    <source>
        <dbReference type="Proteomes" id="UP001165120"/>
    </source>
</evidence>
<dbReference type="EMBL" id="BSXN01001471">
    <property type="protein sequence ID" value="GME73194.1"/>
    <property type="molecule type" value="Genomic_DNA"/>
</dbReference>
<keyword evidence="4" id="KW-1185">Reference proteome</keyword>
<feature type="compositionally biased region" description="Low complexity" evidence="2">
    <location>
        <begin position="70"/>
        <end position="82"/>
    </location>
</feature>
<gene>
    <name evidence="3" type="ORF">Cboi02_000394100</name>
</gene>
<comment type="caution">
    <text evidence="3">The sequence shown here is derived from an EMBL/GenBank/DDBJ whole genome shotgun (WGS) entry which is preliminary data.</text>
</comment>
<dbReference type="Proteomes" id="UP001165120">
    <property type="component" value="Unassembled WGS sequence"/>
</dbReference>